<evidence type="ECO:0000313" key="14">
    <source>
        <dbReference type="EMBL" id="RMP04918.1"/>
    </source>
</evidence>
<evidence type="ECO:0000256" key="2">
    <source>
        <dbReference type="ARBA" id="ARBA00022490"/>
    </source>
</evidence>
<evidence type="ECO:0000259" key="12">
    <source>
        <dbReference type="Pfam" id="PF03950"/>
    </source>
</evidence>
<evidence type="ECO:0000256" key="8">
    <source>
        <dbReference type="ARBA" id="ARBA00048270"/>
    </source>
</evidence>
<dbReference type="FunFam" id="2.40.240.10:FF:000003">
    <property type="entry name" value="Glutamine--tRNA ligase"/>
    <property type="match status" value="1"/>
</dbReference>
<dbReference type="PANTHER" id="PTHR43097:SF5">
    <property type="entry name" value="GLUTAMATE--TRNA LIGASE"/>
    <property type="match status" value="1"/>
</dbReference>
<evidence type="ECO:0000256" key="4">
    <source>
        <dbReference type="ARBA" id="ARBA00022741"/>
    </source>
</evidence>
<dbReference type="Gene3D" id="2.40.240.10">
    <property type="entry name" value="Ribosomal Protein L25, Chain P"/>
    <property type="match status" value="2"/>
</dbReference>
<feature type="binding site" evidence="9">
    <location>
        <begin position="83"/>
        <end position="85"/>
    </location>
    <ligand>
        <name>ATP</name>
        <dbReference type="ChEBI" id="CHEBI:30616"/>
    </ligand>
</feature>
<evidence type="ECO:0000256" key="10">
    <source>
        <dbReference type="RuleBase" id="RU363037"/>
    </source>
</evidence>
<dbReference type="Pfam" id="PF03950">
    <property type="entry name" value="tRNA-synt_1c_C"/>
    <property type="match status" value="1"/>
</dbReference>
<dbReference type="CDD" id="cd00807">
    <property type="entry name" value="GlnRS_core"/>
    <property type="match status" value="1"/>
</dbReference>
<feature type="binding site" evidence="9">
    <location>
        <position position="260"/>
    </location>
    <ligand>
        <name>L-glutamine</name>
        <dbReference type="ChEBI" id="CHEBI:58359"/>
    </ligand>
</feature>
<comment type="caution">
    <text evidence="9">Lacks conserved residue(s) required for the propagation of feature annotation.</text>
</comment>
<comment type="subcellular location">
    <subcellularLocation>
        <location evidence="9">Cytoplasm</location>
    </subcellularLocation>
</comment>
<keyword evidence="4 9" id="KW-0547">Nucleotide-binding</keyword>
<dbReference type="SUPFAM" id="SSF52374">
    <property type="entry name" value="Nucleotidylyl transferase"/>
    <property type="match status" value="1"/>
</dbReference>
<proteinExistence type="inferred from homology"/>
<comment type="similarity">
    <text evidence="1 9 10">Belongs to the class-I aminoacyl-tRNA synthetase family.</text>
</comment>
<dbReference type="FunFam" id="3.90.800.10:FF:000001">
    <property type="entry name" value="Glutamine--tRNA ligase"/>
    <property type="match status" value="1"/>
</dbReference>
<sequence length="603" mass="68849">MLQFSVLACQVLDSIGYDIAFVLSGLTRPRTCLFKDPMSKPTVDPTSNAKAGPAVPVNFLRPIIQADLDSGKHTQIVTRFPPEPNGYLHIGHAKSICVNFGLAQEFGGVTHLRFDDTNPAKEDQEYIDAIESDIKWLGFEWSGEVRYASKYFDQLFDWAVELIKAGKAYVDDLTPEQAKEYRGTLTEPGKNSPFRDRSVEENLDLFNRMRDGEFPDGARVLRAKIDMASPNMNLRDPIMYRIRHAHHHQTGDKWCIYPNYDFTHGQSDAIEGITHSICTLEFESHRPLYEWFLDSLPVPAHPRQYEFSRLNLNYTITSKRKLKQLVDEKHVHGWDDPRMSTLSGFRRRGYTPASIRNFCDMVGTNRSDGVVDFGMLEFSIRQDLDANAPRAMCVLRPLKVVITNYPEDKVDHLELPRHPQNEALGVRKLPFAREIYIDRDDYMEEPPKGYKRLEPNGEVRLRGSYVIRADEAIKDADGNIVELRCSYDPETLGKNPEGRKVKGVIHWVPAAASVECEVRLYDRLFRSPNPEKAEDSASFLDNINPDSLQVLTGCRAEPSLGDAQPEDRFQFEREGYFCADIKDSKPGHPVFNRTVTLRDSWGQ</sequence>
<dbReference type="InterPro" id="IPR022861">
    <property type="entry name" value="Gln_tRNA_ligase_bac"/>
</dbReference>
<dbReference type="PROSITE" id="PS00178">
    <property type="entry name" value="AA_TRNA_LIGASE_I"/>
    <property type="match status" value="1"/>
</dbReference>
<dbReference type="InterPro" id="IPR020058">
    <property type="entry name" value="Glu/Gln-tRNA-synth_Ib_cat-dom"/>
</dbReference>
<dbReference type="FunFam" id="3.40.50.620:FF:000037">
    <property type="entry name" value="Glutamine--tRNA ligase cytoplasmic"/>
    <property type="match status" value="1"/>
</dbReference>
<feature type="domain" description="tRNA synthetases class I (E and Q) anti-codon binding" evidence="13">
    <location>
        <begin position="504"/>
        <end position="580"/>
    </location>
</feature>
<dbReference type="Proteomes" id="UP000276587">
    <property type="component" value="Unassembled WGS sequence"/>
</dbReference>
<keyword evidence="2 9" id="KW-0963">Cytoplasm</keyword>
<dbReference type="InterPro" id="IPR000924">
    <property type="entry name" value="Glu/Gln-tRNA-synth"/>
</dbReference>
<dbReference type="GO" id="GO:0004819">
    <property type="term" value="F:glutamine-tRNA ligase activity"/>
    <property type="evidence" value="ECO:0007669"/>
    <property type="project" value="UniProtKB-UniRule"/>
</dbReference>
<dbReference type="FunFam" id="1.10.1160.10:FF:000001">
    <property type="entry name" value="Glutamine--tRNA ligase"/>
    <property type="match status" value="1"/>
</dbReference>
<feature type="domain" description="Glutamyl/glutaminyl-tRNA synthetase class Ib anti-codon binding" evidence="12">
    <location>
        <begin position="388"/>
        <end position="488"/>
    </location>
</feature>
<dbReference type="Pfam" id="PF20974">
    <property type="entry name" value="tRNA-synt_1c_C2"/>
    <property type="match status" value="1"/>
</dbReference>
<feature type="binding site" evidence="9">
    <location>
        <begin position="309"/>
        <end position="310"/>
    </location>
    <ligand>
        <name>ATP</name>
        <dbReference type="ChEBI" id="CHEBI:30616"/>
    </ligand>
</feature>
<gene>
    <name evidence="9" type="primary">glnS</name>
    <name evidence="14" type="ORF">ALQ29_100064</name>
</gene>
<accession>A0A3M3WTQ2</accession>
<keyword evidence="7 9" id="KW-0030">Aminoacyl-tRNA synthetase</keyword>
<dbReference type="InterPro" id="IPR050132">
    <property type="entry name" value="Gln/Glu-tRNA_Ligase"/>
</dbReference>
<dbReference type="GO" id="GO:0005524">
    <property type="term" value="F:ATP binding"/>
    <property type="evidence" value="ECO:0007669"/>
    <property type="project" value="UniProtKB-UniRule"/>
</dbReference>
<protein>
    <recommendedName>
        <fullName evidence="9">Glutamine--tRNA ligase</fullName>
        <ecNumber evidence="9">6.1.1.18</ecNumber>
    </recommendedName>
    <alternativeName>
        <fullName evidence="9">Glutaminyl-tRNA synthetase</fullName>
        <shortName evidence="9">GlnRS</shortName>
    </alternativeName>
</protein>
<dbReference type="EC" id="6.1.1.18" evidence="9"/>
<dbReference type="InterPro" id="IPR004514">
    <property type="entry name" value="Gln-tRNA-synth"/>
</dbReference>
<comment type="subunit">
    <text evidence="9">Monomer.</text>
</comment>
<dbReference type="FunFam" id="2.40.240.10:FF:000001">
    <property type="entry name" value="Glutamine--tRNA ligase"/>
    <property type="match status" value="1"/>
</dbReference>
<keyword evidence="15" id="KW-1185">Reference proteome</keyword>
<evidence type="ECO:0000259" key="13">
    <source>
        <dbReference type="Pfam" id="PF20974"/>
    </source>
</evidence>
<evidence type="ECO:0000256" key="7">
    <source>
        <dbReference type="ARBA" id="ARBA00023146"/>
    </source>
</evidence>
<feature type="short sequence motif" description="'KMSKS' region" evidence="9">
    <location>
        <begin position="316"/>
        <end position="320"/>
    </location>
</feature>
<keyword evidence="3 9" id="KW-0436">Ligase</keyword>
<dbReference type="Gene3D" id="3.90.800.10">
    <property type="entry name" value="Glutamyl-tRNA Synthetase, Domain 3"/>
    <property type="match status" value="1"/>
</dbReference>
<dbReference type="NCBIfam" id="NF011291">
    <property type="entry name" value="PRK14703.1"/>
    <property type="match status" value="1"/>
</dbReference>
<dbReference type="InterPro" id="IPR020061">
    <property type="entry name" value="Glu_tRNA_lig_a-bdl"/>
</dbReference>
<dbReference type="SUPFAM" id="SSF50715">
    <property type="entry name" value="Ribosomal protein L25-like"/>
    <property type="match status" value="1"/>
</dbReference>
<reference evidence="14 15" key="1">
    <citation type="submission" date="2018-08" db="EMBL/GenBank/DDBJ databases">
        <title>Recombination of ecologically and evolutionarily significant loci maintains genetic cohesion in the Pseudomonas syringae species complex.</title>
        <authorList>
            <person name="Dillon M."/>
            <person name="Thakur S."/>
            <person name="Almeida R.N.D."/>
            <person name="Weir B.S."/>
            <person name="Guttman D.S."/>
        </authorList>
    </citation>
    <scope>NUCLEOTIDE SEQUENCE [LARGE SCALE GENOMIC DNA]</scope>
    <source>
        <strain evidence="14 15">ICMP 3555</strain>
    </source>
</reference>
<comment type="caution">
    <text evidence="14">The sequence shown here is derived from an EMBL/GenBank/DDBJ whole genome shotgun (WGS) entry which is preliminary data.</text>
</comment>
<keyword evidence="6 9" id="KW-0648">Protein biosynthesis</keyword>
<dbReference type="PANTHER" id="PTHR43097">
    <property type="entry name" value="GLUTAMINE-TRNA LIGASE"/>
    <property type="match status" value="1"/>
</dbReference>
<evidence type="ECO:0000313" key="15">
    <source>
        <dbReference type="Proteomes" id="UP000276587"/>
    </source>
</evidence>
<evidence type="ECO:0000256" key="1">
    <source>
        <dbReference type="ARBA" id="ARBA00005594"/>
    </source>
</evidence>
<dbReference type="Pfam" id="PF00749">
    <property type="entry name" value="tRNA-synt_1c"/>
    <property type="match status" value="1"/>
</dbReference>
<dbReference type="Gene3D" id="3.40.50.620">
    <property type="entry name" value="HUPs"/>
    <property type="match status" value="1"/>
</dbReference>
<keyword evidence="5 9" id="KW-0067">ATP-binding</keyword>
<dbReference type="HAMAP" id="MF_00126">
    <property type="entry name" value="Gln_tRNA_synth"/>
    <property type="match status" value="1"/>
</dbReference>
<dbReference type="EMBL" id="RBQF01000276">
    <property type="protein sequence ID" value="RMP04918.1"/>
    <property type="molecule type" value="Genomic_DNA"/>
</dbReference>
<evidence type="ECO:0000256" key="5">
    <source>
        <dbReference type="ARBA" id="ARBA00022840"/>
    </source>
</evidence>
<dbReference type="GO" id="GO:0006425">
    <property type="term" value="P:glutaminyl-tRNA aminoacylation"/>
    <property type="evidence" value="ECO:0007669"/>
    <property type="project" value="UniProtKB-UniRule"/>
</dbReference>
<dbReference type="GO" id="GO:0005829">
    <property type="term" value="C:cytosol"/>
    <property type="evidence" value="ECO:0007669"/>
    <property type="project" value="TreeGrafter"/>
</dbReference>
<evidence type="ECO:0000256" key="3">
    <source>
        <dbReference type="ARBA" id="ARBA00022598"/>
    </source>
</evidence>
<dbReference type="InterPro" id="IPR049437">
    <property type="entry name" value="tRNA-synt_1c_C2"/>
</dbReference>
<dbReference type="InterPro" id="IPR001412">
    <property type="entry name" value="aa-tRNA-synth_I_CS"/>
</dbReference>
<feature type="binding site" evidence="9">
    <location>
        <position position="115"/>
    </location>
    <ligand>
        <name>L-glutamine</name>
        <dbReference type="ChEBI" id="CHEBI:58359"/>
    </ligand>
</feature>
<feature type="binding site" evidence="9">
    <location>
        <begin position="89"/>
        <end position="95"/>
    </location>
    <ligand>
        <name>ATP</name>
        <dbReference type="ChEBI" id="CHEBI:30616"/>
    </ligand>
</feature>
<evidence type="ECO:0000259" key="11">
    <source>
        <dbReference type="Pfam" id="PF00749"/>
    </source>
</evidence>
<feature type="domain" description="Glutamyl/glutaminyl-tRNA synthetase class Ib catalytic" evidence="11">
    <location>
        <begin position="75"/>
        <end position="369"/>
    </location>
</feature>
<dbReference type="InterPro" id="IPR020056">
    <property type="entry name" value="Rbsml_bL25/Gln-tRNA_synth_N"/>
</dbReference>
<name>A0A3M3WTQ2_PSEMA</name>
<dbReference type="NCBIfam" id="TIGR00440">
    <property type="entry name" value="glnS"/>
    <property type="match status" value="1"/>
</dbReference>
<dbReference type="PRINTS" id="PR00987">
    <property type="entry name" value="TRNASYNTHGLU"/>
</dbReference>
<organism evidence="14 15">
    <name type="scientific">Pseudomonas marginalis pv. marginalis</name>
    <dbReference type="NCBI Taxonomy" id="97473"/>
    <lineage>
        <taxon>Bacteria</taxon>
        <taxon>Pseudomonadati</taxon>
        <taxon>Pseudomonadota</taxon>
        <taxon>Gammaproteobacteria</taxon>
        <taxon>Pseudomonadales</taxon>
        <taxon>Pseudomonadaceae</taxon>
        <taxon>Pseudomonas</taxon>
    </lineage>
</organism>
<evidence type="ECO:0000256" key="9">
    <source>
        <dbReference type="HAMAP-Rule" id="MF_00126"/>
    </source>
</evidence>
<dbReference type="GO" id="GO:0006424">
    <property type="term" value="P:glutamyl-tRNA aminoacylation"/>
    <property type="evidence" value="ECO:0007669"/>
    <property type="project" value="UniProtKB-UniRule"/>
</dbReference>
<dbReference type="AlphaFoldDB" id="A0A3M3WTQ2"/>
<dbReference type="InterPro" id="IPR020059">
    <property type="entry name" value="Glu/Gln-tRNA-synth_Ib_codon-bd"/>
</dbReference>
<feature type="binding site" evidence="9">
    <location>
        <position position="279"/>
    </location>
    <ligand>
        <name>ATP</name>
        <dbReference type="ChEBI" id="CHEBI:30616"/>
    </ligand>
</feature>
<dbReference type="InterPro" id="IPR014729">
    <property type="entry name" value="Rossmann-like_a/b/a_fold"/>
</dbReference>
<evidence type="ECO:0000256" key="6">
    <source>
        <dbReference type="ARBA" id="ARBA00022917"/>
    </source>
</evidence>
<feature type="short sequence motif" description="'HIGH' region" evidence="9">
    <location>
        <begin position="82"/>
        <end position="92"/>
    </location>
</feature>
<comment type="catalytic activity">
    <reaction evidence="8 9">
        <text>tRNA(Gln) + L-glutamine + ATP = L-glutaminyl-tRNA(Gln) + AMP + diphosphate</text>
        <dbReference type="Rhea" id="RHEA:20121"/>
        <dbReference type="Rhea" id="RHEA-COMP:9662"/>
        <dbReference type="Rhea" id="RHEA-COMP:9681"/>
        <dbReference type="ChEBI" id="CHEBI:30616"/>
        <dbReference type="ChEBI" id="CHEBI:33019"/>
        <dbReference type="ChEBI" id="CHEBI:58359"/>
        <dbReference type="ChEBI" id="CHEBI:78442"/>
        <dbReference type="ChEBI" id="CHEBI:78521"/>
        <dbReference type="ChEBI" id="CHEBI:456215"/>
        <dbReference type="EC" id="6.1.1.18"/>
    </reaction>
</comment>
<dbReference type="Gene3D" id="1.10.1160.10">
    <property type="entry name" value="Glutamyl-trna Synthetase, Domain 2"/>
    <property type="match status" value="1"/>
</dbReference>
<dbReference type="InterPro" id="IPR011035">
    <property type="entry name" value="Ribosomal_bL25/Gln-tRNA_synth"/>
</dbReference>